<sequence>MQALSGGYELILVTGICAVAEVVFLIWFGSQRLSNWGEVVIFLFNILVAVILGFLMTLNSFLRIIAASTQISLLKRLAWLLLWWVPVLNLWLTFSICHKVRMEYEFELSKIELNEVRRENELCRTRYPVVLVHGVFFRDWQFFNYWGRIPKELIRNGCTVYYGKQQSAASVETSALELKERVLEIIRKTGCEKVNLIAHSKGGLDSRYAISCLGLAPYVASLTTINTPHQGCCWVDQVLTRCPKKLLSFVSAKYNRLFSKLGDASPDFQSAVYDLTHDHCSLINAKAVDCPGILYQSVMSRMKSPLSDGIPCNIGYLLVKHCEGVNDGLVCAGSAIWGKFLGYLETPGRRGISHGDMIDLRRENIKDFDVREFYVKLVKELKEQGF</sequence>
<feature type="transmembrane region" description="Helical" evidence="1">
    <location>
        <begin position="7"/>
        <end position="28"/>
    </location>
</feature>
<accession>A0ABS6KBY6</accession>
<gene>
    <name evidence="3" type="ORF">KTH90_18620</name>
</gene>
<reference evidence="3 4" key="1">
    <citation type="submission" date="2021-06" db="EMBL/GenBank/DDBJ databases">
        <title>Description of novel taxa of the family Lachnospiraceae.</title>
        <authorList>
            <person name="Chaplin A.V."/>
            <person name="Sokolova S.R."/>
            <person name="Pikina A.P."/>
            <person name="Korzhanova M."/>
            <person name="Belova V."/>
            <person name="Korostin D."/>
            <person name="Efimov B.A."/>
        </authorList>
    </citation>
    <scope>NUCLEOTIDE SEQUENCE [LARGE SCALE GENOMIC DNA]</scope>
    <source>
        <strain evidence="3 4">ASD4241</strain>
    </source>
</reference>
<evidence type="ECO:0000313" key="3">
    <source>
        <dbReference type="EMBL" id="MBU9728027.1"/>
    </source>
</evidence>
<dbReference type="Gene3D" id="3.40.50.1820">
    <property type="entry name" value="alpha/beta hydrolase"/>
    <property type="match status" value="1"/>
</dbReference>
<dbReference type="Pfam" id="PF05057">
    <property type="entry name" value="DUF676"/>
    <property type="match status" value="1"/>
</dbReference>
<dbReference type="InterPro" id="IPR029058">
    <property type="entry name" value="AB_hydrolase_fold"/>
</dbReference>
<keyword evidence="1" id="KW-1133">Transmembrane helix</keyword>
<evidence type="ECO:0000259" key="2">
    <source>
        <dbReference type="Pfam" id="PF05057"/>
    </source>
</evidence>
<dbReference type="EMBL" id="JAHQCX010000015">
    <property type="protein sequence ID" value="MBU9728027.1"/>
    <property type="molecule type" value="Genomic_DNA"/>
</dbReference>
<evidence type="ECO:0000256" key="1">
    <source>
        <dbReference type="SAM" id="Phobius"/>
    </source>
</evidence>
<feature type="transmembrane region" description="Helical" evidence="1">
    <location>
        <begin position="40"/>
        <end position="65"/>
    </location>
</feature>
<feature type="transmembrane region" description="Helical" evidence="1">
    <location>
        <begin position="77"/>
        <end position="94"/>
    </location>
</feature>
<keyword evidence="1" id="KW-0472">Membrane</keyword>
<keyword evidence="1" id="KW-0812">Transmembrane</keyword>
<dbReference type="SUPFAM" id="SSF53474">
    <property type="entry name" value="alpha/beta-Hydrolases"/>
    <property type="match status" value="1"/>
</dbReference>
<protein>
    <submittedName>
        <fullName evidence="3">Triacylglycerol lipase</fullName>
    </submittedName>
</protein>
<proteinExistence type="predicted"/>
<name>A0ABS6KBY6_9FIRM</name>
<keyword evidence="4" id="KW-1185">Reference proteome</keyword>
<evidence type="ECO:0000313" key="4">
    <source>
        <dbReference type="Proteomes" id="UP001314681"/>
    </source>
</evidence>
<comment type="caution">
    <text evidence="3">The sequence shown here is derived from an EMBL/GenBank/DDBJ whole genome shotgun (WGS) entry which is preliminary data.</text>
</comment>
<dbReference type="Proteomes" id="UP001314681">
    <property type="component" value="Unassembled WGS sequence"/>
</dbReference>
<dbReference type="InterPro" id="IPR007751">
    <property type="entry name" value="DUF676_lipase-like"/>
</dbReference>
<feature type="domain" description="DUF676" evidence="2">
    <location>
        <begin position="158"/>
        <end position="275"/>
    </location>
</feature>
<organism evidence="3 4">
    <name type="scientific">Diplocloster modestus</name>
    <dbReference type="NCBI Taxonomy" id="2850322"/>
    <lineage>
        <taxon>Bacteria</taxon>
        <taxon>Bacillati</taxon>
        <taxon>Bacillota</taxon>
        <taxon>Clostridia</taxon>
        <taxon>Lachnospirales</taxon>
        <taxon>Lachnospiraceae</taxon>
        <taxon>Diplocloster</taxon>
    </lineage>
</organism>